<name>A0AB35IPZ5_9FIRM</name>
<organism evidence="1 2">
    <name type="scientific">Thomasclavelia ramosa</name>
    <dbReference type="NCBI Taxonomy" id="1547"/>
    <lineage>
        <taxon>Bacteria</taxon>
        <taxon>Bacillati</taxon>
        <taxon>Bacillota</taxon>
        <taxon>Erysipelotrichia</taxon>
        <taxon>Erysipelotrichales</taxon>
        <taxon>Coprobacillaceae</taxon>
        <taxon>Thomasclavelia</taxon>
    </lineage>
</organism>
<evidence type="ECO:0000313" key="1">
    <source>
        <dbReference type="EMBL" id="MDB7084307.1"/>
    </source>
</evidence>
<dbReference type="AlphaFoldDB" id="A0AB35IPZ5"/>
<dbReference type="EMBL" id="JAQLKE010000016">
    <property type="protein sequence ID" value="MDB7084307.1"/>
    <property type="molecule type" value="Genomic_DNA"/>
</dbReference>
<dbReference type="Proteomes" id="UP001211987">
    <property type="component" value="Unassembled WGS sequence"/>
</dbReference>
<reference evidence="1" key="1">
    <citation type="submission" date="2023-01" db="EMBL/GenBank/DDBJ databases">
        <title>Human gut microbiome strain richness.</title>
        <authorList>
            <person name="Chen-Liaw A."/>
        </authorList>
    </citation>
    <scope>NUCLEOTIDE SEQUENCE</scope>
    <source>
        <strain evidence="1">1001217st2_G6_1001217B_191108</strain>
    </source>
</reference>
<sequence>MGKFKNQNGEVILDLDNYIIGRANLTYESSDTLTRVVGFSKEVEQVIFSIVGDASNPRDQVHRAYAQIGWSDSKKNVNFIVKGGGFVNGHILPISYLVKLKD</sequence>
<protein>
    <submittedName>
        <fullName evidence="1">Uncharacterized protein</fullName>
    </submittedName>
</protein>
<evidence type="ECO:0000313" key="2">
    <source>
        <dbReference type="Proteomes" id="UP001211987"/>
    </source>
</evidence>
<gene>
    <name evidence="1" type="ORF">PM738_10880</name>
</gene>
<dbReference type="RefSeq" id="WP_272018946.1">
    <property type="nucleotide sequence ID" value="NZ_JAQLKE010000016.1"/>
</dbReference>
<comment type="caution">
    <text evidence="1">The sequence shown here is derived from an EMBL/GenBank/DDBJ whole genome shotgun (WGS) entry which is preliminary data.</text>
</comment>
<accession>A0AB35IPZ5</accession>
<proteinExistence type="predicted"/>